<feature type="coiled-coil region" evidence="7">
    <location>
        <begin position="168"/>
        <end position="202"/>
    </location>
</feature>
<dbReference type="InterPro" id="IPR003395">
    <property type="entry name" value="RecF/RecN/SMC_N"/>
</dbReference>
<dbReference type="GO" id="GO:0006260">
    <property type="term" value="P:DNA replication"/>
    <property type="evidence" value="ECO:0007669"/>
    <property type="project" value="UniProtKB-UniRule"/>
</dbReference>
<name>A0A0D8IYV5_9FIRM</name>
<evidence type="ECO:0000256" key="2">
    <source>
        <dbReference type="ARBA" id="ARBA00022490"/>
    </source>
</evidence>
<dbReference type="PANTHER" id="PTHR43977">
    <property type="entry name" value="STRUCTURAL MAINTENANCE OF CHROMOSOMES PROTEIN 3"/>
    <property type="match status" value="1"/>
</dbReference>
<accession>A0A0D8IYV5</accession>
<dbReference type="SUPFAM" id="SSF52540">
    <property type="entry name" value="P-loop containing nucleoside triphosphate hydrolases"/>
    <property type="match status" value="1"/>
</dbReference>
<feature type="domain" description="SMC hinge" evidence="8">
    <location>
        <begin position="524"/>
        <end position="636"/>
    </location>
</feature>
<dbReference type="CDD" id="cd03278">
    <property type="entry name" value="ABC_SMC_barmotin"/>
    <property type="match status" value="1"/>
</dbReference>
<dbReference type="EMBL" id="JXXK01000012">
    <property type="protein sequence ID" value="KJF39885.1"/>
    <property type="molecule type" value="Genomic_DNA"/>
</dbReference>
<evidence type="ECO:0000256" key="1">
    <source>
        <dbReference type="ARBA" id="ARBA00004496"/>
    </source>
</evidence>
<dbReference type="Gene3D" id="3.30.70.1620">
    <property type="match status" value="1"/>
</dbReference>
<feature type="coiled-coil region" evidence="7">
    <location>
        <begin position="670"/>
        <end position="718"/>
    </location>
</feature>
<comment type="subunit">
    <text evidence="7">Homodimer.</text>
</comment>
<dbReference type="GO" id="GO:0005694">
    <property type="term" value="C:chromosome"/>
    <property type="evidence" value="ECO:0007669"/>
    <property type="project" value="InterPro"/>
</dbReference>
<dbReference type="GeneID" id="42856917"/>
<dbReference type="NCBIfam" id="TIGR02168">
    <property type="entry name" value="SMC_prok_B"/>
    <property type="match status" value="1"/>
</dbReference>
<evidence type="ECO:0000313" key="10">
    <source>
        <dbReference type="Proteomes" id="UP000032483"/>
    </source>
</evidence>
<reference evidence="9" key="1">
    <citation type="submission" date="2015-02" db="EMBL/GenBank/DDBJ databases">
        <title>A novel member of the family Ruminococcaceae isolated from human feces.</title>
        <authorList>
            <person name="Shkoporov A.N."/>
            <person name="Chaplin A.V."/>
            <person name="Motuzova O.V."/>
            <person name="Kafarskaia L.I."/>
            <person name="Khokhlova E.V."/>
            <person name="Efimov B.A."/>
        </authorList>
    </citation>
    <scope>NUCLEOTIDE SEQUENCE [LARGE SCALE GENOMIC DNA]</scope>
    <source>
        <strain evidence="9">585-1</strain>
    </source>
</reference>
<dbReference type="InterPro" id="IPR010935">
    <property type="entry name" value="SMC_hinge"/>
</dbReference>
<dbReference type="FunFam" id="3.40.50.300:FF:000901">
    <property type="entry name" value="Chromosome partition protein Smc"/>
    <property type="match status" value="1"/>
</dbReference>
<gene>
    <name evidence="7" type="primary">smc</name>
    <name evidence="9" type="ORF">TQ39_10005</name>
</gene>
<dbReference type="GO" id="GO:0007062">
    <property type="term" value="P:sister chromatid cohesion"/>
    <property type="evidence" value="ECO:0007669"/>
    <property type="project" value="InterPro"/>
</dbReference>
<dbReference type="GO" id="GO:0007059">
    <property type="term" value="P:chromosome segregation"/>
    <property type="evidence" value="ECO:0007669"/>
    <property type="project" value="UniProtKB-UniRule"/>
</dbReference>
<feature type="coiled-coil region" evidence="7">
    <location>
        <begin position="473"/>
        <end position="517"/>
    </location>
</feature>
<evidence type="ECO:0000256" key="3">
    <source>
        <dbReference type="ARBA" id="ARBA00022741"/>
    </source>
</evidence>
<evidence type="ECO:0000256" key="5">
    <source>
        <dbReference type="ARBA" id="ARBA00023054"/>
    </source>
</evidence>
<comment type="function">
    <text evidence="7">Required for chromosome condensation and partitioning.</text>
</comment>
<dbReference type="GO" id="GO:0030261">
    <property type="term" value="P:chromosome condensation"/>
    <property type="evidence" value="ECO:0007669"/>
    <property type="project" value="InterPro"/>
</dbReference>
<dbReference type="InterPro" id="IPR027417">
    <property type="entry name" value="P-loop_NTPase"/>
</dbReference>
<dbReference type="InterPro" id="IPR011890">
    <property type="entry name" value="SMC_prok"/>
</dbReference>
<dbReference type="RefSeq" id="WP_050005426.1">
    <property type="nucleotide sequence ID" value="NZ_DAWBJP010000019.1"/>
</dbReference>
<dbReference type="PIRSF" id="PIRSF005719">
    <property type="entry name" value="SMC"/>
    <property type="match status" value="1"/>
</dbReference>
<dbReference type="GO" id="GO:0005524">
    <property type="term" value="F:ATP binding"/>
    <property type="evidence" value="ECO:0007669"/>
    <property type="project" value="UniProtKB-UniRule"/>
</dbReference>
<dbReference type="InterPro" id="IPR036277">
    <property type="entry name" value="SMC_hinge_sf"/>
</dbReference>
<keyword evidence="10" id="KW-1185">Reference proteome</keyword>
<dbReference type="Gene3D" id="1.20.1060.20">
    <property type="match status" value="1"/>
</dbReference>
<feature type="coiled-coil region" evidence="7">
    <location>
        <begin position="817"/>
        <end position="851"/>
    </location>
</feature>
<dbReference type="GO" id="GO:0016887">
    <property type="term" value="F:ATP hydrolysis activity"/>
    <property type="evidence" value="ECO:0007669"/>
    <property type="project" value="InterPro"/>
</dbReference>
<evidence type="ECO:0000256" key="6">
    <source>
        <dbReference type="ARBA" id="ARBA00023125"/>
    </source>
</evidence>
<organism evidence="9 10">
    <name type="scientific">Ruthenibacterium lactatiformans</name>
    <dbReference type="NCBI Taxonomy" id="1550024"/>
    <lineage>
        <taxon>Bacteria</taxon>
        <taxon>Bacillati</taxon>
        <taxon>Bacillota</taxon>
        <taxon>Clostridia</taxon>
        <taxon>Eubacteriales</taxon>
        <taxon>Oscillospiraceae</taxon>
        <taxon>Ruthenibacterium</taxon>
    </lineage>
</organism>
<dbReference type="Gene3D" id="1.10.287.1490">
    <property type="match status" value="1"/>
</dbReference>
<keyword evidence="5 7" id="KW-0175">Coiled coil</keyword>
<dbReference type="Pfam" id="PF02463">
    <property type="entry name" value="SMC_N"/>
    <property type="match status" value="1"/>
</dbReference>
<dbReference type="SMART" id="SM00968">
    <property type="entry name" value="SMC_hinge"/>
    <property type="match status" value="1"/>
</dbReference>
<evidence type="ECO:0000256" key="7">
    <source>
        <dbReference type="HAMAP-Rule" id="MF_01894"/>
    </source>
</evidence>
<keyword evidence="4 7" id="KW-0067">ATP-binding</keyword>
<evidence type="ECO:0000313" key="9">
    <source>
        <dbReference type="EMBL" id="KJF39885.1"/>
    </source>
</evidence>
<dbReference type="PATRIC" id="fig|1550024.3.peg.2282"/>
<dbReference type="SUPFAM" id="SSF75553">
    <property type="entry name" value="Smc hinge domain"/>
    <property type="match status" value="1"/>
</dbReference>
<dbReference type="Pfam" id="PF06470">
    <property type="entry name" value="SMC_hinge"/>
    <property type="match status" value="1"/>
</dbReference>
<dbReference type="GO" id="GO:0005737">
    <property type="term" value="C:cytoplasm"/>
    <property type="evidence" value="ECO:0007669"/>
    <property type="project" value="UniProtKB-SubCell"/>
</dbReference>
<keyword evidence="2 7" id="KW-0963">Cytoplasm</keyword>
<evidence type="ECO:0000259" key="8">
    <source>
        <dbReference type="SMART" id="SM00968"/>
    </source>
</evidence>
<keyword evidence="3 7" id="KW-0547">Nucleotide-binding</keyword>
<feature type="coiled-coil region" evidence="7">
    <location>
        <begin position="235"/>
        <end position="325"/>
    </location>
</feature>
<proteinExistence type="inferred from homology"/>
<protein>
    <recommendedName>
        <fullName evidence="7">Chromosome partition protein Smc</fullName>
    </recommendedName>
</protein>
<comment type="similarity">
    <text evidence="7">Belongs to the SMC family.</text>
</comment>
<comment type="domain">
    <text evidence="7">Contains large globular domains required for ATP hydrolysis at each terminus and a third globular domain forming a flexible hinge near the middle of the molecule. These domains are separated by coiled-coil structures.</text>
</comment>
<sequence length="1185" mass="128856">MFLKALEIQGFKSFPDRTRITVGKGITAVVGPNGSGKSNISDAIRWVLGETSAKQLRGGGKMENVIFGGTQQRGAMGFASVSLVVDNTDRRIDVDNDEVTIGRKYYRSGDSEYSVNGQNVRLKDIYELFLDTGLGRDGYSVIGQGRIAEIVGAKSNERREIFEEASGIAKYRYRKNEAERRLASAEENLVRLRDILGELEERVGPLERESKKAKQYLELAERRKGLEVTLWVDTVQKARDTVREQQRKIEIAGADYARAGREIEAIDAETESTRAEIEHLITEADRCNAEIRAITEEIAGADSRIAVLENDIAHNDATIASLKEEIGQSGLGREAIAAEVRGHGEGIAACERQAAAYAARTGELEALLEELQNRSAASGERRGVVTGRLNAMAARITDLKVAAAGAASSVEAAKKRLAAAESEGAANAALTRDLEEQKAETDAFLQDAVERLTRLENIKGGLTLKVESRRGALAQADENEQKLLRAIEAARQRIAMLKDLERNMDGFQSSVKAVMKAAANRRLRGITGPVSTILSVKPGYEVAIETALGFALQNIVVENETAAKAAMAFLRDERAGRATFLPLDTVKPGSFNGRLPEGAVLASSLVTYDEKYANIVSSLLGRIVVVDDINEASRTARALDYRNRVVTVDGQVVNAGGSFTGGSVSRSAGLFSRKQEIDELKKKVETLEKQRDAAEEKTDRAKAEVDALSAELTATESEAITAGGDKIRGEVESGRIAAALSQARAAGEMLSAERAQLAAQIAASEKAGADAAAEMEVLTRDSAALEEELRAISGSDDTFLETRTRLADELSDLKLKALAAQKDIESHRAAIAQLESRTDESDARARQLAANIETLTAQNAERAAQIETIRAAIAGSRNEIEKREEAKAGAVRRRMEKEGGITQQTARVRKITDEREALGREIARLTEQKEQKDAEYEQTVAKLWEEYELTLSAAQELCVPFESGAELRRQVSEVRGKIKALGNVNVSAIEEYAEVSQRYEFLRAQVGDVETSKAELQKLIAGLSDEMRAMFSESFAAINRNFGRIFAELFGGGTARLYLEDEADVLGSGISIEVAPPGKIIRNLSALSGGEQALVAISIYFAIFGVNPAPFCVLDEIEAALDDVNVTRFAQYLRRISSETQFIVITHRRGTMEEADVLYGVTMQEDGVSKVLKLDLEHVDASLVS</sequence>
<dbReference type="AlphaFoldDB" id="A0A0D8IYV5"/>
<dbReference type="Gene3D" id="3.40.50.300">
    <property type="entry name" value="P-loop containing nucleotide triphosphate hydrolases"/>
    <property type="match status" value="2"/>
</dbReference>
<keyword evidence="6 7" id="KW-0238">DNA-binding</keyword>
<feature type="coiled-coil region" evidence="7">
    <location>
        <begin position="908"/>
        <end position="942"/>
    </location>
</feature>
<comment type="caution">
    <text evidence="9">The sequence shown here is derived from an EMBL/GenBank/DDBJ whole genome shotgun (WGS) entry which is preliminary data.</text>
</comment>
<dbReference type="HAMAP" id="MF_01894">
    <property type="entry name" value="Smc_prok"/>
    <property type="match status" value="1"/>
</dbReference>
<evidence type="ECO:0000256" key="4">
    <source>
        <dbReference type="ARBA" id="ARBA00022840"/>
    </source>
</evidence>
<dbReference type="Proteomes" id="UP000032483">
    <property type="component" value="Unassembled WGS sequence"/>
</dbReference>
<dbReference type="InterPro" id="IPR024704">
    <property type="entry name" value="SMC"/>
</dbReference>
<feature type="binding site" evidence="7">
    <location>
        <begin position="32"/>
        <end position="39"/>
    </location>
    <ligand>
        <name>ATP</name>
        <dbReference type="ChEBI" id="CHEBI:30616"/>
    </ligand>
</feature>
<dbReference type="GO" id="GO:0003677">
    <property type="term" value="F:DNA binding"/>
    <property type="evidence" value="ECO:0007669"/>
    <property type="project" value="UniProtKB-UniRule"/>
</dbReference>
<comment type="subcellular location">
    <subcellularLocation>
        <location evidence="1 7">Cytoplasm</location>
    </subcellularLocation>
</comment>